<dbReference type="OrthoDB" id="1937476at2759"/>
<dbReference type="PANTHER" id="PTHR33240">
    <property type="entry name" value="OS08G0508500 PROTEIN"/>
    <property type="match status" value="1"/>
</dbReference>
<dbReference type="Proteomes" id="UP000236161">
    <property type="component" value="Unassembled WGS sequence"/>
</dbReference>
<gene>
    <name evidence="1" type="ORF">AXF42_Ash000805</name>
</gene>
<reference evidence="1 2" key="1">
    <citation type="journal article" date="2017" name="Nature">
        <title>The Apostasia genome and the evolution of orchids.</title>
        <authorList>
            <person name="Zhang G.Q."/>
            <person name="Liu K.W."/>
            <person name="Li Z."/>
            <person name="Lohaus R."/>
            <person name="Hsiao Y.Y."/>
            <person name="Niu S.C."/>
            <person name="Wang J.Y."/>
            <person name="Lin Y.C."/>
            <person name="Xu Q."/>
            <person name="Chen L.J."/>
            <person name="Yoshida K."/>
            <person name="Fujiwara S."/>
            <person name="Wang Z.W."/>
            <person name="Zhang Y.Q."/>
            <person name="Mitsuda N."/>
            <person name="Wang M."/>
            <person name="Liu G.H."/>
            <person name="Pecoraro L."/>
            <person name="Huang H.X."/>
            <person name="Xiao X.J."/>
            <person name="Lin M."/>
            <person name="Wu X.Y."/>
            <person name="Wu W.L."/>
            <person name="Chen Y.Y."/>
            <person name="Chang S.B."/>
            <person name="Sakamoto S."/>
            <person name="Ohme-Takagi M."/>
            <person name="Yagi M."/>
            <person name="Zeng S.J."/>
            <person name="Shen C.Y."/>
            <person name="Yeh C.M."/>
            <person name="Luo Y.B."/>
            <person name="Tsai W.C."/>
            <person name="Van de Peer Y."/>
            <person name="Liu Z.J."/>
        </authorList>
    </citation>
    <scope>NUCLEOTIDE SEQUENCE [LARGE SCALE GENOMIC DNA]</scope>
    <source>
        <strain evidence="2">cv. Shenzhen</strain>
        <tissue evidence="1">Stem</tissue>
    </source>
</reference>
<organism evidence="1 2">
    <name type="scientific">Apostasia shenzhenica</name>
    <dbReference type="NCBI Taxonomy" id="1088818"/>
    <lineage>
        <taxon>Eukaryota</taxon>
        <taxon>Viridiplantae</taxon>
        <taxon>Streptophyta</taxon>
        <taxon>Embryophyta</taxon>
        <taxon>Tracheophyta</taxon>
        <taxon>Spermatophyta</taxon>
        <taxon>Magnoliopsida</taxon>
        <taxon>Liliopsida</taxon>
        <taxon>Asparagales</taxon>
        <taxon>Orchidaceae</taxon>
        <taxon>Apostasioideae</taxon>
        <taxon>Apostasia</taxon>
    </lineage>
</organism>
<sequence length="145" mass="15963">MGNPHNDPIVVTACVADFDVRRVLLDSGSATDILFESTFLQMGFKEANLLHAGTTLLGFSGERVQLLGFISLLVSFCYDNGHAISMVNFTVIRARSGYNAILGGTTLFRDGYLCAPSLREVPYLQRCCHHQRRPPAGHLMFQIAT</sequence>
<accession>A0A2I0AT32</accession>
<dbReference type="PANTHER" id="PTHR33240:SF15">
    <property type="entry name" value="GAG-PRO-LIKE PROTEIN"/>
    <property type="match status" value="1"/>
</dbReference>
<name>A0A2I0AT32_9ASPA</name>
<dbReference type="CDD" id="cd00303">
    <property type="entry name" value="retropepsin_like"/>
    <property type="match status" value="1"/>
</dbReference>
<evidence type="ECO:0000313" key="2">
    <source>
        <dbReference type="Proteomes" id="UP000236161"/>
    </source>
</evidence>
<evidence type="ECO:0000313" key="1">
    <source>
        <dbReference type="EMBL" id="PKA58712.1"/>
    </source>
</evidence>
<dbReference type="AlphaFoldDB" id="A0A2I0AT32"/>
<proteinExistence type="predicted"/>
<dbReference type="EMBL" id="KZ451950">
    <property type="protein sequence ID" value="PKA58712.1"/>
    <property type="molecule type" value="Genomic_DNA"/>
</dbReference>
<evidence type="ECO:0008006" key="3">
    <source>
        <dbReference type="Google" id="ProtNLM"/>
    </source>
</evidence>
<keyword evidence="2" id="KW-1185">Reference proteome</keyword>
<protein>
    <recommendedName>
        <fullName evidence="3">Peptidase A2 domain-containing protein</fullName>
    </recommendedName>
</protein>